<organism evidence="11 12">
    <name type="scientific">Euroglyphus maynei</name>
    <name type="common">Mayne's house dust mite</name>
    <dbReference type="NCBI Taxonomy" id="6958"/>
    <lineage>
        <taxon>Eukaryota</taxon>
        <taxon>Metazoa</taxon>
        <taxon>Ecdysozoa</taxon>
        <taxon>Arthropoda</taxon>
        <taxon>Chelicerata</taxon>
        <taxon>Arachnida</taxon>
        <taxon>Acari</taxon>
        <taxon>Acariformes</taxon>
        <taxon>Sarcoptiformes</taxon>
        <taxon>Astigmata</taxon>
        <taxon>Psoroptidia</taxon>
        <taxon>Analgoidea</taxon>
        <taxon>Pyroglyphidae</taxon>
        <taxon>Pyroglyphinae</taxon>
        <taxon>Euroglyphus</taxon>
    </lineage>
</organism>
<evidence type="ECO:0000256" key="7">
    <source>
        <dbReference type="ARBA" id="ARBA00022840"/>
    </source>
</evidence>
<protein>
    <recommendedName>
        <fullName evidence="2">non-specific serine/threonine protein kinase</fullName>
        <ecNumber evidence="2">2.7.11.1</ecNumber>
    </recommendedName>
</protein>
<sequence>MDANNHNDKIPVDDENIKNYMIKKIIGKGEFCDVYKAINRNTKQVVALKRLKIRQIQNAQTRIECLREIQVLRRLNHPNIIKHLESFNSFNEIYIVLEYADAGDLSKMINYLRFKNELLSEMAIVNFFNQICEALDYMHRNLIMHRDIKPANVLIKKNRTIKLADFGFSRILSPSKMNVITLVGTPYYMAPERLDKLNYSFPADIWSMG</sequence>
<comment type="caution">
    <text evidence="11">The sequence shown here is derived from an EMBL/GenBank/DDBJ whole genome shotgun (WGS) entry which is preliminary data.</text>
</comment>
<feature type="domain" description="Protein kinase" evidence="10">
    <location>
        <begin position="20"/>
        <end position="209"/>
    </location>
</feature>
<dbReference type="SUPFAM" id="SSF56112">
    <property type="entry name" value="Protein kinase-like (PK-like)"/>
    <property type="match status" value="1"/>
</dbReference>
<dbReference type="PROSITE" id="PS00108">
    <property type="entry name" value="PROTEIN_KINASE_ST"/>
    <property type="match status" value="1"/>
</dbReference>
<comment type="catalytic activity">
    <reaction evidence="9">
        <text>L-seryl-[protein] + ATP = O-phospho-L-seryl-[protein] + ADP + H(+)</text>
        <dbReference type="Rhea" id="RHEA:17989"/>
        <dbReference type="Rhea" id="RHEA-COMP:9863"/>
        <dbReference type="Rhea" id="RHEA-COMP:11604"/>
        <dbReference type="ChEBI" id="CHEBI:15378"/>
        <dbReference type="ChEBI" id="CHEBI:29999"/>
        <dbReference type="ChEBI" id="CHEBI:30616"/>
        <dbReference type="ChEBI" id="CHEBI:83421"/>
        <dbReference type="ChEBI" id="CHEBI:456216"/>
        <dbReference type="EC" id="2.7.11.1"/>
    </reaction>
</comment>
<dbReference type="PANTHER" id="PTHR44899">
    <property type="entry name" value="CAMK FAMILY PROTEIN KINASE"/>
    <property type="match status" value="1"/>
</dbReference>
<dbReference type="PROSITE" id="PS50011">
    <property type="entry name" value="PROTEIN_KINASE_DOM"/>
    <property type="match status" value="1"/>
</dbReference>
<evidence type="ECO:0000256" key="8">
    <source>
        <dbReference type="ARBA" id="ARBA00047899"/>
    </source>
</evidence>
<comment type="similarity">
    <text evidence="1">Belongs to the protein kinase superfamily. NEK Ser/Thr protein kinase family. NIMA subfamily.</text>
</comment>
<evidence type="ECO:0000313" key="12">
    <source>
        <dbReference type="Proteomes" id="UP000194236"/>
    </source>
</evidence>
<evidence type="ECO:0000256" key="6">
    <source>
        <dbReference type="ARBA" id="ARBA00022777"/>
    </source>
</evidence>
<dbReference type="InterPro" id="IPR051131">
    <property type="entry name" value="NEK_Ser/Thr_kinase_NIMA"/>
</dbReference>
<evidence type="ECO:0000256" key="1">
    <source>
        <dbReference type="ARBA" id="ARBA00010886"/>
    </source>
</evidence>
<evidence type="ECO:0000313" key="11">
    <source>
        <dbReference type="EMBL" id="OTF82017.1"/>
    </source>
</evidence>
<keyword evidence="12" id="KW-1185">Reference proteome</keyword>
<evidence type="ECO:0000256" key="4">
    <source>
        <dbReference type="ARBA" id="ARBA00022679"/>
    </source>
</evidence>
<proteinExistence type="inferred from homology"/>
<dbReference type="SMART" id="SM00220">
    <property type="entry name" value="S_TKc"/>
    <property type="match status" value="1"/>
</dbReference>
<keyword evidence="5" id="KW-0547">Nucleotide-binding</keyword>
<dbReference type="GO" id="GO:0004674">
    <property type="term" value="F:protein serine/threonine kinase activity"/>
    <property type="evidence" value="ECO:0007669"/>
    <property type="project" value="UniProtKB-KW"/>
</dbReference>
<evidence type="ECO:0000256" key="3">
    <source>
        <dbReference type="ARBA" id="ARBA00022527"/>
    </source>
</evidence>
<evidence type="ECO:0000256" key="9">
    <source>
        <dbReference type="ARBA" id="ARBA00048679"/>
    </source>
</evidence>
<dbReference type="Proteomes" id="UP000194236">
    <property type="component" value="Unassembled WGS sequence"/>
</dbReference>
<comment type="catalytic activity">
    <reaction evidence="8">
        <text>L-threonyl-[protein] + ATP = O-phospho-L-threonyl-[protein] + ADP + H(+)</text>
        <dbReference type="Rhea" id="RHEA:46608"/>
        <dbReference type="Rhea" id="RHEA-COMP:11060"/>
        <dbReference type="Rhea" id="RHEA-COMP:11605"/>
        <dbReference type="ChEBI" id="CHEBI:15378"/>
        <dbReference type="ChEBI" id="CHEBI:30013"/>
        <dbReference type="ChEBI" id="CHEBI:30616"/>
        <dbReference type="ChEBI" id="CHEBI:61977"/>
        <dbReference type="ChEBI" id="CHEBI:456216"/>
        <dbReference type="EC" id="2.7.11.1"/>
    </reaction>
</comment>
<reference evidence="11 12" key="1">
    <citation type="submission" date="2017-03" db="EMBL/GenBank/DDBJ databases">
        <title>Genome Survey of Euroglyphus maynei.</title>
        <authorList>
            <person name="Arlian L.G."/>
            <person name="Morgan M.S."/>
            <person name="Rider S.D."/>
        </authorList>
    </citation>
    <scope>NUCLEOTIDE SEQUENCE [LARGE SCALE GENOMIC DNA]</scope>
    <source>
        <strain evidence="11">Arlian Lab</strain>
        <tissue evidence="11">Whole body</tissue>
    </source>
</reference>
<dbReference type="FunFam" id="3.30.200.20:FF:000042">
    <property type="entry name" value="Aurora kinase A"/>
    <property type="match status" value="1"/>
</dbReference>
<accession>A0A1Y3BPL3</accession>
<keyword evidence="3" id="KW-0723">Serine/threonine-protein kinase</keyword>
<dbReference type="EMBL" id="MUJZ01010664">
    <property type="protein sequence ID" value="OTF82017.1"/>
    <property type="molecule type" value="Genomic_DNA"/>
</dbReference>
<dbReference type="InterPro" id="IPR008271">
    <property type="entry name" value="Ser/Thr_kinase_AS"/>
</dbReference>
<dbReference type="InterPro" id="IPR000719">
    <property type="entry name" value="Prot_kinase_dom"/>
</dbReference>
<keyword evidence="6" id="KW-0418">Kinase</keyword>
<dbReference type="PANTHER" id="PTHR44899:SF3">
    <property type="entry name" value="SERINE_THREONINE-PROTEIN KINASE NEK1"/>
    <property type="match status" value="1"/>
</dbReference>
<dbReference type="GO" id="GO:0005524">
    <property type="term" value="F:ATP binding"/>
    <property type="evidence" value="ECO:0007669"/>
    <property type="project" value="UniProtKB-KW"/>
</dbReference>
<gene>
    <name evidence="11" type="ORF">BLA29_004718</name>
</gene>
<dbReference type="AlphaFoldDB" id="A0A1Y3BPL3"/>
<evidence type="ECO:0000256" key="2">
    <source>
        <dbReference type="ARBA" id="ARBA00012513"/>
    </source>
</evidence>
<evidence type="ECO:0000256" key="5">
    <source>
        <dbReference type="ARBA" id="ARBA00022741"/>
    </source>
</evidence>
<dbReference type="Gene3D" id="1.10.510.10">
    <property type="entry name" value="Transferase(Phosphotransferase) domain 1"/>
    <property type="match status" value="1"/>
</dbReference>
<name>A0A1Y3BPL3_EURMA</name>
<dbReference type="InterPro" id="IPR011009">
    <property type="entry name" value="Kinase-like_dom_sf"/>
</dbReference>
<keyword evidence="4" id="KW-0808">Transferase</keyword>
<dbReference type="EC" id="2.7.11.1" evidence="2"/>
<dbReference type="Pfam" id="PF00069">
    <property type="entry name" value="Pkinase"/>
    <property type="match status" value="1"/>
</dbReference>
<keyword evidence="7" id="KW-0067">ATP-binding</keyword>
<evidence type="ECO:0000259" key="10">
    <source>
        <dbReference type="PROSITE" id="PS50011"/>
    </source>
</evidence>
<dbReference type="OrthoDB" id="248923at2759"/>